<protein>
    <recommendedName>
        <fullName evidence="2">histidine kinase</fullName>
        <ecNumber evidence="2">2.7.13.3</ecNumber>
    </recommendedName>
</protein>
<sequence>MSSSPSLERRPPAPTADRKAFPVTKIPLRSFVHHRHTVLADEKLERVYSRFRELDVDFVAVCQGTQVVGLMGRKRLGFLMGSRFGFSLYSNSPARQFVLPHCLIVAESAPLHELLDAAFSRQGDAFYEDVMLVDEAGALVGLINVENLARLQTRLVAEQLGQLAHQHETLREQNLTLFRTNHALRQSRGLYQGLFESEALGVALLSPKGEVELYNPRFGELIGLDERYRDGVGLADRMGGMDRDSFLRLLKAHADRVGRVDATREYTVQVPGRQHRVFRVTTGWIHETGQICASFDDVTEQRALEQAVMREEKQRLLDTLVGGIAHELNNKLTPVLAFAEILRRKVDSDLVFHTESIRNSAQEAAKIIRQLLQFSKPSSDDAGLVDLRTVIDESLPMVNVTIRDRCSIELRQAAEPVWVSGDPGQLKQVLINLILNAWHAVEGLDDPRIVVSLEALNGQAELTVEDNGAGVPLDLQSRIFDPFFTTKGPDQGTGLGLSICFSIVRQHGGEVVVHSQPDAGARFVVSLPVRGPEALSALHMDGMSAPLLFAPAERDRRCRVLVVDDEDVLRSVLREMLRSQFGCEIEMAADGREGLAALRSRAYDLVISDVRMPKMNGVEFYEAIAAVRAEQQRRFVFVTGYVGDKDEVALPPDVPVLAKPFSLHEFESLCGPYLNEPDGHDSSDRVG</sequence>
<accession>A0AAE9ZYX6</accession>
<dbReference type="PROSITE" id="PS50110">
    <property type="entry name" value="RESPONSE_REGULATORY"/>
    <property type="match status" value="1"/>
</dbReference>
<dbReference type="InterPro" id="IPR003661">
    <property type="entry name" value="HisK_dim/P_dom"/>
</dbReference>
<evidence type="ECO:0000256" key="4">
    <source>
        <dbReference type="ARBA" id="ARBA00022679"/>
    </source>
</evidence>
<dbReference type="InterPro" id="IPR003594">
    <property type="entry name" value="HATPase_dom"/>
</dbReference>
<dbReference type="GO" id="GO:0005886">
    <property type="term" value="C:plasma membrane"/>
    <property type="evidence" value="ECO:0007669"/>
    <property type="project" value="TreeGrafter"/>
</dbReference>
<evidence type="ECO:0000256" key="1">
    <source>
        <dbReference type="ARBA" id="ARBA00000085"/>
    </source>
</evidence>
<dbReference type="AlphaFoldDB" id="A0AAE9ZYX6"/>
<name>A0AAE9ZYX6_9BACT</name>
<dbReference type="Pfam" id="PF00072">
    <property type="entry name" value="Response_reg"/>
    <property type="match status" value="1"/>
</dbReference>
<keyword evidence="9" id="KW-0067">ATP-binding</keyword>
<feature type="domain" description="Histidine kinase" evidence="7">
    <location>
        <begin position="323"/>
        <end position="531"/>
    </location>
</feature>
<dbReference type="InterPro" id="IPR035965">
    <property type="entry name" value="PAS-like_dom_sf"/>
</dbReference>
<dbReference type="EC" id="2.7.13.3" evidence="2"/>
<dbReference type="Gene3D" id="3.30.565.10">
    <property type="entry name" value="Histidine kinase-like ATPase, C-terminal domain"/>
    <property type="match status" value="1"/>
</dbReference>
<dbReference type="InterPro" id="IPR005467">
    <property type="entry name" value="His_kinase_dom"/>
</dbReference>
<evidence type="ECO:0000313" key="9">
    <source>
        <dbReference type="EMBL" id="WED65213.1"/>
    </source>
</evidence>
<comment type="catalytic activity">
    <reaction evidence="1">
        <text>ATP + protein L-histidine = ADP + protein N-phospho-L-histidine.</text>
        <dbReference type="EC" id="2.7.13.3"/>
    </reaction>
</comment>
<evidence type="ECO:0000259" key="7">
    <source>
        <dbReference type="PROSITE" id="PS50109"/>
    </source>
</evidence>
<dbReference type="InterPro" id="IPR011006">
    <property type="entry name" value="CheY-like_superfamily"/>
</dbReference>
<dbReference type="RefSeq" id="WP_330928258.1">
    <property type="nucleotide sequence ID" value="NZ_CP119075.1"/>
</dbReference>
<dbReference type="GO" id="GO:0009927">
    <property type="term" value="F:histidine phosphotransfer kinase activity"/>
    <property type="evidence" value="ECO:0007669"/>
    <property type="project" value="TreeGrafter"/>
</dbReference>
<dbReference type="SMART" id="SM00387">
    <property type="entry name" value="HATPase_c"/>
    <property type="match status" value="1"/>
</dbReference>
<feature type="modified residue" description="4-aspartylphosphate" evidence="6">
    <location>
        <position position="609"/>
    </location>
</feature>
<dbReference type="SUPFAM" id="SSF54631">
    <property type="entry name" value="CBS-domain pair"/>
    <property type="match status" value="1"/>
</dbReference>
<dbReference type="SUPFAM" id="SSF52172">
    <property type="entry name" value="CheY-like"/>
    <property type="match status" value="1"/>
</dbReference>
<organism evidence="9 10">
    <name type="scientific">Synoicihabitans lomoniglobus</name>
    <dbReference type="NCBI Taxonomy" id="2909285"/>
    <lineage>
        <taxon>Bacteria</taxon>
        <taxon>Pseudomonadati</taxon>
        <taxon>Verrucomicrobiota</taxon>
        <taxon>Opitutia</taxon>
        <taxon>Opitutales</taxon>
        <taxon>Opitutaceae</taxon>
        <taxon>Synoicihabitans</taxon>
    </lineage>
</organism>
<dbReference type="Gene3D" id="3.40.50.2300">
    <property type="match status" value="1"/>
</dbReference>
<dbReference type="PANTHER" id="PTHR43047:SF72">
    <property type="entry name" value="OSMOSENSING HISTIDINE PROTEIN KINASE SLN1"/>
    <property type="match status" value="1"/>
</dbReference>
<reference evidence="9" key="1">
    <citation type="submission" date="2023-03" db="EMBL/GenBank/DDBJ databases">
        <title>Lomoglobus Profundus gen. nov., sp. nov., a novel member of the phylum Verrucomicrobia, isolated from deep-marine sediment of South China Sea.</title>
        <authorList>
            <person name="Ahmad T."/>
            <person name="Ishaq S.E."/>
            <person name="Wang F."/>
        </authorList>
    </citation>
    <scope>NUCLEOTIDE SEQUENCE</scope>
    <source>
        <strain evidence="9">LMO-M01</strain>
    </source>
</reference>
<dbReference type="SUPFAM" id="SSF55874">
    <property type="entry name" value="ATPase domain of HSP90 chaperone/DNA topoisomerase II/histidine kinase"/>
    <property type="match status" value="1"/>
</dbReference>
<dbReference type="InterPro" id="IPR046342">
    <property type="entry name" value="CBS_dom_sf"/>
</dbReference>
<dbReference type="InterPro" id="IPR036097">
    <property type="entry name" value="HisK_dim/P_sf"/>
</dbReference>
<keyword evidence="10" id="KW-1185">Reference proteome</keyword>
<dbReference type="CDD" id="cd00082">
    <property type="entry name" value="HisKA"/>
    <property type="match status" value="1"/>
</dbReference>
<dbReference type="GO" id="GO:0005524">
    <property type="term" value="F:ATP binding"/>
    <property type="evidence" value="ECO:0007669"/>
    <property type="project" value="UniProtKB-KW"/>
</dbReference>
<evidence type="ECO:0000256" key="5">
    <source>
        <dbReference type="ARBA" id="ARBA00022777"/>
    </source>
</evidence>
<dbReference type="Pfam" id="PF02518">
    <property type="entry name" value="HATPase_c"/>
    <property type="match status" value="1"/>
</dbReference>
<feature type="domain" description="Response regulatory" evidence="8">
    <location>
        <begin position="559"/>
        <end position="674"/>
    </location>
</feature>
<evidence type="ECO:0000259" key="8">
    <source>
        <dbReference type="PROSITE" id="PS50110"/>
    </source>
</evidence>
<dbReference type="SUPFAM" id="SSF55785">
    <property type="entry name" value="PYP-like sensor domain (PAS domain)"/>
    <property type="match status" value="1"/>
</dbReference>
<evidence type="ECO:0000256" key="6">
    <source>
        <dbReference type="PROSITE-ProRule" id="PRU00169"/>
    </source>
</evidence>
<keyword evidence="9" id="KW-0547">Nucleotide-binding</keyword>
<dbReference type="Proteomes" id="UP001218638">
    <property type="component" value="Chromosome"/>
</dbReference>
<proteinExistence type="predicted"/>
<dbReference type="GO" id="GO:0000155">
    <property type="term" value="F:phosphorelay sensor kinase activity"/>
    <property type="evidence" value="ECO:0007669"/>
    <property type="project" value="InterPro"/>
</dbReference>
<dbReference type="PRINTS" id="PR00344">
    <property type="entry name" value="BCTRLSENSOR"/>
</dbReference>
<dbReference type="EMBL" id="CP119075">
    <property type="protein sequence ID" value="WED65213.1"/>
    <property type="molecule type" value="Genomic_DNA"/>
</dbReference>
<dbReference type="Gene3D" id="3.30.450.20">
    <property type="entry name" value="PAS domain"/>
    <property type="match status" value="1"/>
</dbReference>
<keyword evidence="4" id="KW-0808">Transferase</keyword>
<gene>
    <name evidence="9" type="ORF">PXH66_22980</name>
</gene>
<dbReference type="Pfam" id="PF00512">
    <property type="entry name" value="HisKA"/>
    <property type="match status" value="1"/>
</dbReference>
<dbReference type="InterPro" id="IPR004358">
    <property type="entry name" value="Sig_transdc_His_kin-like_C"/>
</dbReference>
<dbReference type="SMART" id="SM00388">
    <property type="entry name" value="HisKA"/>
    <property type="match status" value="1"/>
</dbReference>
<dbReference type="SUPFAM" id="SSF47384">
    <property type="entry name" value="Homodimeric domain of signal transducing histidine kinase"/>
    <property type="match status" value="1"/>
</dbReference>
<dbReference type="InterPro" id="IPR036890">
    <property type="entry name" value="HATPase_C_sf"/>
</dbReference>
<evidence type="ECO:0000256" key="3">
    <source>
        <dbReference type="ARBA" id="ARBA00022553"/>
    </source>
</evidence>
<dbReference type="InterPro" id="IPR001789">
    <property type="entry name" value="Sig_transdc_resp-reg_receiver"/>
</dbReference>
<dbReference type="CDD" id="cd00156">
    <property type="entry name" value="REC"/>
    <property type="match status" value="1"/>
</dbReference>
<keyword evidence="5" id="KW-0418">Kinase</keyword>
<dbReference type="PROSITE" id="PS50109">
    <property type="entry name" value="HIS_KIN"/>
    <property type="match status" value="1"/>
</dbReference>
<dbReference type="Gene3D" id="1.10.287.130">
    <property type="match status" value="1"/>
</dbReference>
<dbReference type="KEGG" id="slom:PXH66_22980"/>
<dbReference type="PANTHER" id="PTHR43047">
    <property type="entry name" value="TWO-COMPONENT HISTIDINE PROTEIN KINASE"/>
    <property type="match status" value="1"/>
</dbReference>
<evidence type="ECO:0000313" key="10">
    <source>
        <dbReference type="Proteomes" id="UP001218638"/>
    </source>
</evidence>
<dbReference type="SMART" id="SM00448">
    <property type="entry name" value="REC"/>
    <property type="match status" value="1"/>
</dbReference>
<keyword evidence="3 6" id="KW-0597">Phosphoprotein</keyword>
<evidence type="ECO:0000256" key="2">
    <source>
        <dbReference type="ARBA" id="ARBA00012438"/>
    </source>
</evidence>